<dbReference type="Gene3D" id="1.25.40.10">
    <property type="entry name" value="Tetratricopeptide repeat domain"/>
    <property type="match status" value="1"/>
</dbReference>
<gene>
    <name evidence="3" type="ORF">ACFOEK_09270</name>
</gene>
<evidence type="ECO:0000259" key="2">
    <source>
        <dbReference type="Pfam" id="PF12770"/>
    </source>
</evidence>
<keyword evidence="1" id="KW-0732">Signal</keyword>
<dbReference type="EMBL" id="JBHRSZ010000004">
    <property type="protein sequence ID" value="MFC3151212.1"/>
    <property type="molecule type" value="Genomic_DNA"/>
</dbReference>
<evidence type="ECO:0000256" key="1">
    <source>
        <dbReference type="SAM" id="SignalP"/>
    </source>
</evidence>
<organism evidence="3 4">
    <name type="scientific">Litoribrevibacter euphylliae</name>
    <dbReference type="NCBI Taxonomy" id="1834034"/>
    <lineage>
        <taxon>Bacteria</taxon>
        <taxon>Pseudomonadati</taxon>
        <taxon>Pseudomonadota</taxon>
        <taxon>Gammaproteobacteria</taxon>
        <taxon>Oceanospirillales</taxon>
        <taxon>Oceanospirillaceae</taxon>
        <taxon>Litoribrevibacter</taxon>
    </lineage>
</organism>
<reference evidence="4" key="1">
    <citation type="journal article" date="2019" name="Int. J. Syst. Evol. Microbiol.">
        <title>The Global Catalogue of Microorganisms (GCM) 10K type strain sequencing project: providing services to taxonomists for standard genome sequencing and annotation.</title>
        <authorList>
            <consortium name="The Broad Institute Genomics Platform"/>
            <consortium name="The Broad Institute Genome Sequencing Center for Infectious Disease"/>
            <person name="Wu L."/>
            <person name="Ma J."/>
        </authorList>
    </citation>
    <scope>NUCLEOTIDE SEQUENCE [LARGE SCALE GENOMIC DNA]</scope>
    <source>
        <strain evidence="4">KCTC 52438</strain>
    </source>
</reference>
<dbReference type="InterPro" id="IPR019734">
    <property type="entry name" value="TPR_rpt"/>
</dbReference>
<dbReference type="PANTHER" id="PTHR10098">
    <property type="entry name" value="RAPSYN-RELATED"/>
    <property type="match status" value="1"/>
</dbReference>
<dbReference type="RefSeq" id="WP_386719552.1">
    <property type="nucleotide sequence ID" value="NZ_JBHRSZ010000004.1"/>
</dbReference>
<protein>
    <submittedName>
        <fullName evidence="3">CHAT domain-containing protein</fullName>
    </submittedName>
</protein>
<dbReference type="InterPro" id="IPR011990">
    <property type="entry name" value="TPR-like_helical_dom_sf"/>
</dbReference>
<comment type="caution">
    <text evidence="3">The sequence shown here is derived from an EMBL/GenBank/DDBJ whole genome shotgun (WGS) entry which is preliminary data.</text>
</comment>
<keyword evidence="4" id="KW-1185">Reference proteome</keyword>
<dbReference type="SMART" id="SM00028">
    <property type="entry name" value="TPR"/>
    <property type="match status" value="2"/>
</dbReference>
<feature type="signal peptide" evidence="1">
    <location>
        <begin position="1"/>
        <end position="22"/>
    </location>
</feature>
<dbReference type="PANTHER" id="PTHR10098:SF108">
    <property type="entry name" value="TETRATRICOPEPTIDE REPEAT PROTEIN 28"/>
    <property type="match status" value="1"/>
</dbReference>
<evidence type="ECO:0000313" key="4">
    <source>
        <dbReference type="Proteomes" id="UP001595476"/>
    </source>
</evidence>
<dbReference type="Pfam" id="PF12770">
    <property type="entry name" value="CHAT"/>
    <property type="match status" value="1"/>
</dbReference>
<feature type="domain" description="CHAT" evidence="2">
    <location>
        <begin position="553"/>
        <end position="811"/>
    </location>
</feature>
<sequence length="813" mass="90940">MKPIKQLFTLSLAILLTTPTFGNVKGVFYTTDKSLPELLEMLNDPAEVQAAKDYEPDFLTLCELYLNSNRFSDFFQCIEELEGSQFRYTLMKPYGLQAVYNGSVSYGTGNLAFWQFSKPKSKRLKAEAFYRLNDFDQAFKFGKQALDQYIALAGGLETLKSTSVNFTTGSSWAGDIVITAGITALSALQLGKENEATNAIHILKQLHSDLPLGSQMLGQDELKDSYLRMISLYKGNIQNLEYIDLEGRELNSYLMAGGIITANIAYLATAIITKSGGSGFDSLGQTLDYAVRLIDEAEVTDANRLRIHLQNARLAVLKQDHQTAFEQFSEILDHPEISKLPELRWVTLFERGRFQVALNNLESAESDLNQALSIIESTRGNLSSESMKIGFTGSKTQVYQTLIQLLIKQKRHNEAFHIAERSRARTMIDMLADEELQNRPIHLTSIAHDAPIPTITKDNRQRGLKRKVSTIKSSNPNAASLLAVDLSTFDNLTSLLHRNESLVEYVKLGQEWYAFIVTNSKVKAVSLGSVEVKSNVQALRESIQDFNNSHYQDRANVLYQTIWAPIEKYIQTQDVVLVLDDALHYLPFTALFDGENYLVENYRSIRQLPSLAVSRFIRSKSSRNESLLVLGNPTQDLPGAESEAMSVAQLYRNKKLLLQGSAKKSALLKDADQYKYLHVASHGVYTPEAPLASYLLLAGDNGQASKLTVADLYQTKLNNDLVVLSGCETGLNEIANGNDLLGFTRGFLFAGSRSIISSLWLVDDRATEELMTQFHKNLKRMKTGEALNQAQRALLKENPHPYYWAAFQQTGAN</sequence>
<dbReference type="InterPro" id="IPR024983">
    <property type="entry name" value="CHAT_dom"/>
</dbReference>
<proteinExistence type="predicted"/>
<name>A0ABV7HIN7_9GAMM</name>
<dbReference type="SUPFAM" id="SSF48452">
    <property type="entry name" value="TPR-like"/>
    <property type="match status" value="1"/>
</dbReference>
<dbReference type="Proteomes" id="UP001595476">
    <property type="component" value="Unassembled WGS sequence"/>
</dbReference>
<evidence type="ECO:0000313" key="3">
    <source>
        <dbReference type="EMBL" id="MFC3151212.1"/>
    </source>
</evidence>
<accession>A0ABV7HIN7</accession>
<feature type="chain" id="PRO_5046319924" evidence="1">
    <location>
        <begin position="23"/>
        <end position="813"/>
    </location>
</feature>